<dbReference type="SUPFAM" id="SSF48726">
    <property type="entry name" value="Immunoglobulin"/>
    <property type="match status" value="1"/>
</dbReference>
<dbReference type="Gene3D" id="2.60.40.10">
    <property type="entry name" value="Immunoglobulins"/>
    <property type="match status" value="1"/>
</dbReference>
<dbReference type="InterPro" id="IPR013783">
    <property type="entry name" value="Ig-like_fold"/>
</dbReference>
<dbReference type="EMBL" id="OV121132">
    <property type="protein sequence ID" value="CAH0547179.1"/>
    <property type="molecule type" value="Genomic_DNA"/>
</dbReference>
<feature type="domain" description="Ig-like" evidence="1">
    <location>
        <begin position="27"/>
        <end position="70"/>
    </location>
</feature>
<keyword evidence="3" id="KW-1185">Reference proteome</keyword>
<reference evidence="2" key="1">
    <citation type="submission" date="2021-12" db="EMBL/GenBank/DDBJ databases">
        <authorList>
            <person name="King R."/>
        </authorList>
    </citation>
    <scope>NUCLEOTIDE SEQUENCE</scope>
</reference>
<dbReference type="PROSITE" id="PS50835">
    <property type="entry name" value="IG_LIKE"/>
    <property type="match status" value="1"/>
</dbReference>
<evidence type="ECO:0000259" key="1">
    <source>
        <dbReference type="PROSITE" id="PS50835"/>
    </source>
</evidence>
<accession>A0A9P0ARJ4</accession>
<proteinExistence type="predicted"/>
<evidence type="ECO:0000313" key="2">
    <source>
        <dbReference type="EMBL" id="CAH0547179.1"/>
    </source>
</evidence>
<dbReference type="Pfam" id="PF13927">
    <property type="entry name" value="Ig_3"/>
    <property type="match status" value="1"/>
</dbReference>
<dbReference type="OrthoDB" id="10253954at2759"/>
<name>A0A9P0ARJ4_BRAAE</name>
<sequence length="70" mass="7470">MLIAFHSSVEVESLERGGAGIGYLDPPEITSKPRNLQVKAGGVAAFYCAARGDPLPVIQWKKNGKKVSSK</sequence>
<dbReference type="InterPro" id="IPR007110">
    <property type="entry name" value="Ig-like_dom"/>
</dbReference>
<evidence type="ECO:0000313" key="3">
    <source>
        <dbReference type="Proteomes" id="UP001154078"/>
    </source>
</evidence>
<dbReference type="AlphaFoldDB" id="A0A9P0ARJ4"/>
<dbReference type="Proteomes" id="UP001154078">
    <property type="component" value="Chromosome 1"/>
</dbReference>
<protein>
    <recommendedName>
        <fullName evidence="1">Ig-like domain-containing protein</fullName>
    </recommendedName>
</protein>
<dbReference type="InterPro" id="IPR036179">
    <property type="entry name" value="Ig-like_dom_sf"/>
</dbReference>
<organism evidence="2 3">
    <name type="scientific">Brassicogethes aeneus</name>
    <name type="common">Rape pollen beetle</name>
    <name type="synonym">Meligethes aeneus</name>
    <dbReference type="NCBI Taxonomy" id="1431903"/>
    <lineage>
        <taxon>Eukaryota</taxon>
        <taxon>Metazoa</taxon>
        <taxon>Ecdysozoa</taxon>
        <taxon>Arthropoda</taxon>
        <taxon>Hexapoda</taxon>
        <taxon>Insecta</taxon>
        <taxon>Pterygota</taxon>
        <taxon>Neoptera</taxon>
        <taxon>Endopterygota</taxon>
        <taxon>Coleoptera</taxon>
        <taxon>Polyphaga</taxon>
        <taxon>Cucujiformia</taxon>
        <taxon>Nitidulidae</taxon>
        <taxon>Meligethinae</taxon>
        <taxon>Brassicogethes</taxon>
    </lineage>
</organism>
<gene>
    <name evidence="2" type="ORF">MELIAE_LOCUS1217</name>
</gene>